<sequence>MRNAEELPASRGSAPEDPGRGADYRSPHHIELRYDGLLSTRPGMSDPEALRQLALPNPLFAQHHARSARSRKRYLTVLVWLALGLVGLFFWNAWRGAAGSDPADIADNARAQPTPPDAPAAHRPRLVMPLTATGDIADTHQAGHAANAVDAADARDGPPLGLLPDSSASMPPLNPNASVGAARVSGENTLREVSSRTTSNAARGCDDAVKALGLCQTDGKKAADALGALPFAKPVMP</sequence>
<feature type="compositionally biased region" description="Basic and acidic residues" evidence="1">
    <location>
        <begin position="17"/>
        <end position="26"/>
    </location>
</feature>
<comment type="caution">
    <text evidence="3">The sequence shown here is derived from an EMBL/GenBank/DDBJ whole genome shotgun (WGS) entry which is preliminary data.</text>
</comment>
<reference evidence="3" key="1">
    <citation type="submission" date="2021-01" db="EMBL/GenBank/DDBJ databases">
        <title>Genome sequence of strain Noviherbaspirillum sp. DKR-6.</title>
        <authorList>
            <person name="Chaudhary D.K."/>
        </authorList>
    </citation>
    <scope>NUCLEOTIDE SEQUENCE</scope>
    <source>
        <strain evidence="3">DKR-6</strain>
    </source>
</reference>
<keyword evidence="4" id="KW-1185">Reference proteome</keyword>
<dbReference type="AlphaFoldDB" id="A0A934W9K7"/>
<keyword evidence="2" id="KW-1133">Transmembrane helix</keyword>
<keyword evidence="2" id="KW-0812">Transmembrane</keyword>
<dbReference type="RefSeq" id="WP_200598415.1">
    <property type="nucleotide sequence ID" value="NZ_JAEPBG010000035.1"/>
</dbReference>
<gene>
    <name evidence="3" type="ORF">JJB74_30955</name>
</gene>
<dbReference type="Proteomes" id="UP000622890">
    <property type="component" value="Unassembled WGS sequence"/>
</dbReference>
<evidence type="ECO:0000256" key="1">
    <source>
        <dbReference type="SAM" id="MobiDB-lite"/>
    </source>
</evidence>
<feature type="region of interest" description="Disordered" evidence="1">
    <location>
        <begin position="142"/>
        <end position="180"/>
    </location>
</feature>
<evidence type="ECO:0000313" key="4">
    <source>
        <dbReference type="Proteomes" id="UP000622890"/>
    </source>
</evidence>
<name>A0A934W9K7_9BURK</name>
<proteinExistence type="predicted"/>
<protein>
    <submittedName>
        <fullName evidence="3">Uncharacterized protein</fullName>
    </submittedName>
</protein>
<accession>A0A934W9K7</accession>
<organism evidence="3 4">
    <name type="scientific">Noviherbaspirillum pedocola</name>
    <dbReference type="NCBI Taxonomy" id="2801341"/>
    <lineage>
        <taxon>Bacteria</taxon>
        <taxon>Pseudomonadati</taxon>
        <taxon>Pseudomonadota</taxon>
        <taxon>Betaproteobacteria</taxon>
        <taxon>Burkholderiales</taxon>
        <taxon>Oxalobacteraceae</taxon>
        <taxon>Noviherbaspirillum</taxon>
    </lineage>
</organism>
<evidence type="ECO:0000256" key="2">
    <source>
        <dbReference type="SAM" id="Phobius"/>
    </source>
</evidence>
<dbReference type="EMBL" id="JAEPBG010000035">
    <property type="protein sequence ID" value="MBK4739045.1"/>
    <property type="molecule type" value="Genomic_DNA"/>
</dbReference>
<feature type="compositionally biased region" description="Low complexity" evidence="1">
    <location>
        <begin position="142"/>
        <end position="151"/>
    </location>
</feature>
<feature type="transmembrane region" description="Helical" evidence="2">
    <location>
        <begin position="74"/>
        <end position="94"/>
    </location>
</feature>
<keyword evidence="2" id="KW-0472">Membrane</keyword>
<feature type="region of interest" description="Disordered" evidence="1">
    <location>
        <begin position="1"/>
        <end position="26"/>
    </location>
</feature>
<evidence type="ECO:0000313" key="3">
    <source>
        <dbReference type="EMBL" id="MBK4739045.1"/>
    </source>
</evidence>